<comment type="caution">
    <text evidence="1">The sequence shown here is derived from an EMBL/GenBank/DDBJ whole genome shotgun (WGS) entry which is preliminary data.</text>
</comment>
<proteinExistence type="predicted"/>
<accession>A0ABQ3V5K4</accession>
<dbReference type="EMBL" id="BNJG01000005">
    <property type="protein sequence ID" value="GHO60486.1"/>
    <property type="molecule type" value="Genomic_DNA"/>
</dbReference>
<sequence length="74" mass="8187">MTSLQHEHVVHLSSYMPFEQAAKMMQRMVGVQVSEATTRRQTQQAGTFALAVQTAQAQLPVPEHPPASKSPSVW</sequence>
<evidence type="ECO:0000313" key="2">
    <source>
        <dbReference type="Proteomes" id="UP000654345"/>
    </source>
</evidence>
<evidence type="ECO:0000313" key="1">
    <source>
        <dbReference type="EMBL" id="GHO60486.1"/>
    </source>
</evidence>
<gene>
    <name evidence="1" type="ORF">KSB_89610</name>
</gene>
<dbReference type="Proteomes" id="UP000654345">
    <property type="component" value="Unassembled WGS sequence"/>
</dbReference>
<keyword evidence="2" id="KW-1185">Reference proteome</keyword>
<organism evidence="1 2">
    <name type="scientific">Ktedonobacter robiniae</name>
    <dbReference type="NCBI Taxonomy" id="2778365"/>
    <lineage>
        <taxon>Bacteria</taxon>
        <taxon>Bacillati</taxon>
        <taxon>Chloroflexota</taxon>
        <taxon>Ktedonobacteria</taxon>
        <taxon>Ktedonobacterales</taxon>
        <taxon>Ktedonobacteraceae</taxon>
        <taxon>Ktedonobacter</taxon>
    </lineage>
</organism>
<reference evidence="1 2" key="1">
    <citation type="journal article" date="2021" name="Int. J. Syst. Evol. Microbiol.">
        <title>Reticulibacter mediterranei gen. nov., sp. nov., within the new family Reticulibacteraceae fam. nov., and Ktedonospora formicarum gen. nov., sp. nov., Ktedonobacter robiniae sp. nov., Dictyobacter formicarum sp. nov. and Dictyobacter arantiisoli sp. nov., belonging to the class Ktedonobacteria.</title>
        <authorList>
            <person name="Yabe S."/>
            <person name="Zheng Y."/>
            <person name="Wang C.M."/>
            <person name="Sakai Y."/>
            <person name="Abe K."/>
            <person name="Yokota A."/>
            <person name="Donadio S."/>
            <person name="Cavaletti L."/>
            <person name="Monciardini P."/>
        </authorList>
    </citation>
    <scope>NUCLEOTIDE SEQUENCE [LARGE SCALE GENOMIC DNA]</scope>
    <source>
        <strain evidence="1 2">SOSP1-30</strain>
    </source>
</reference>
<name>A0ABQ3V5K4_9CHLR</name>
<protein>
    <submittedName>
        <fullName evidence="1">Uncharacterized protein</fullName>
    </submittedName>
</protein>